<gene>
    <name evidence="8" type="ORF">FKW77_009900</name>
</gene>
<dbReference type="PROSITE" id="PS50110">
    <property type="entry name" value="RESPONSE_REGULATORY"/>
    <property type="match status" value="1"/>
</dbReference>
<feature type="region of interest" description="Disordered" evidence="5">
    <location>
        <begin position="363"/>
        <end position="412"/>
    </location>
</feature>
<dbReference type="EMBL" id="CP042194">
    <property type="protein sequence ID" value="QDS74125.1"/>
    <property type="molecule type" value="Genomic_DNA"/>
</dbReference>
<organism evidence="8 9">
    <name type="scientific">Venturia effusa</name>
    <dbReference type="NCBI Taxonomy" id="50376"/>
    <lineage>
        <taxon>Eukaryota</taxon>
        <taxon>Fungi</taxon>
        <taxon>Dikarya</taxon>
        <taxon>Ascomycota</taxon>
        <taxon>Pezizomycotina</taxon>
        <taxon>Dothideomycetes</taxon>
        <taxon>Pleosporomycetidae</taxon>
        <taxon>Venturiales</taxon>
        <taxon>Venturiaceae</taxon>
        <taxon>Venturia</taxon>
    </lineage>
</organism>
<evidence type="ECO:0000256" key="4">
    <source>
        <dbReference type="PROSITE-ProRule" id="PRU00169"/>
    </source>
</evidence>
<evidence type="ECO:0000256" key="3">
    <source>
        <dbReference type="ARBA" id="ARBA00022777"/>
    </source>
</evidence>
<accession>A0A517LEQ6</accession>
<evidence type="ECO:0000256" key="5">
    <source>
        <dbReference type="SAM" id="MobiDB-lite"/>
    </source>
</evidence>
<dbReference type="Gene3D" id="3.40.50.2300">
    <property type="match status" value="1"/>
</dbReference>
<dbReference type="SMART" id="SM00448">
    <property type="entry name" value="REC"/>
    <property type="match status" value="1"/>
</dbReference>
<dbReference type="SUPFAM" id="SSF47384">
    <property type="entry name" value="Homodimeric domain of signal transducing histidine kinase"/>
    <property type="match status" value="1"/>
</dbReference>
<reference evidence="8 9" key="1">
    <citation type="submission" date="2019-07" db="EMBL/GenBank/DDBJ databases">
        <title>Finished genome of Venturia effusa.</title>
        <authorList>
            <person name="Young C.A."/>
            <person name="Cox M.P."/>
            <person name="Ganley A.R.D."/>
            <person name="David W.J."/>
        </authorList>
    </citation>
    <scope>NUCLEOTIDE SEQUENCE [LARGE SCALE GENOMIC DNA]</scope>
    <source>
        <strain evidence="9">albino</strain>
    </source>
</reference>
<dbReference type="SMART" id="SM00388">
    <property type="entry name" value="HisKA"/>
    <property type="match status" value="1"/>
</dbReference>
<dbReference type="Pfam" id="PF02518">
    <property type="entry name" value="HATPase_c"/>
    <property type="match status" value="1"/>
</dbReference>
<dbReference type="InterPro" id="IPR036097">
    <property type="entry name" value="HisK_dim/P_sf"/>
</dbReference>
<dbReference type="PROSITE" id="PS50109">
    <property type="entry name" value="HIS_KIN"/>
    <property type="match status" value="1"/>
</dbReference>
<dbReference type="InterPro" id="IPR011006">
    <property type="entry name" value="CheY-like_superfamily"/>
</dbReference>
<dbReference type="InterPro" id="IPR005467">
    <property type="entry name" value="His_kinase_dom"/>
</dbReference>
<sequence>MFLPAGPDDLTASRSNPSRRRKKITESKRLRDVFRFCPKELHGYDLSSLLEAQPDLPVPPPGYVAHPSPDSALTAFAQLGALRLGAARALISILDGRNQYILAEATSSLPLRAGRRRDIEKELWLGNVRIPRSAGMCERVLSSPDAVIIDDLAENAAVCDRSYMKDGPNWRFYAGVPMKSPHGAVIGAFCIFDDKPREGLSEDHLDILRDLAETVVEHLATYKLREENRRGERMVRGLTSFLEGASELKPGQVDDDTDQEAEMDASTTKEALQKPPLRRTVTEDSIGPIASNPENAPPGMSEESLLRPPGQTREKSASSILQESILPTNARSMFSRAANIIRETSELDGVVIFDASIAGVGGQQDRSIQVSTKSKAGDENGLPSAHMDIRRSSTTEDTSSDSSTNPHRRERQQCQILGFSCDSMSSVAGDSANESIQSLTEYDLKKLLKLYSKGKIMNFGLTEAMTSSDESTKEDGSAEESEAIQRQSRKTESTKRLMEVIKGIAPGVSSICFLPLWDYDRARWFVGCLFWTNQKDRLLSPTLDLVYLKAFGNSVMTELSRLNAIASNKVKTTFAASISHELRSPLHGILGGVEFLQQSENLDPFQKSMLHSTSICGKTLLDTLNHVMDYAKINEINGNSKSRTQVLNSNSVRVISRPSRKTQATESSNFVTGFDLSRATEEVVEAVFASQSYRVAHSRIDDDHTSQVMDLGANTSHTTVGDDASRKLVHIIIDMPCMENWTFSMPVGAWRRVLMNLFGNALKYTNSGFIRVSLRQESQADRRYGMTETRVVLSVKDTGIGMSPDFLANHLYTAFSQENHLSSGVGLGLNIVRQILGSVGGNIDLTSDVGVGTEVSVCLSLPAVEKSSQDGEDSDSSIEPVRKRAMGRTVCIIDKAVDMSQPEEYSSFATTMASTLEEWLGARAFVTRDSSDLSRFDVVICTEPSFEFLSSIRKQRPVGGKVPVVIFLAIDAIEAAALRTDVRVTSKESVVEIVSQPCGPYKLSRVLEHCMNRYESSDENIALLPNLSPPSSIPTSPQEQVYTLRGTTSPEPPRSLPDALNAGSMSTEGDTPTTNHHILIVDDNAINRRLLIALMKRHKYTYREAVNGLDALQIYKATTSPRFDVVLMDLSMPVMDGMTASAKIRRYEKEQRIAPTTIVALTGLVSASAKLEALESGMDYYLTKPVNFGRLVEVLVDERGRRRRD</sequence>
<dbReference type="AlphaFoldDB" id="A0A517LEQ6"/>
<dbReference type="InterPro" id="IPR003018">
    <property type="entry name" value="GAF"/>
</dbReference>
<evidence type="ECO:0000259" key="6">
    <source>
        <dbReference type="PROSITE" id="PS50109"/>
    </source>
</evidence>
<dbReference type="InterPro" id="IPR050956">
    <property type="entry name" value="2C_system_His_kinase"/>
</dbReference>
<dbReference type="Pfam" id="PF13185">
    <property type="entry name" value="GAF_2"/>
    <property type="match status" value="1"/>
</dbReference>
<feature type="compositionally biased region" description="Low complexity" evidence="5">
    <location>
        <begin position="395"/>
        <end position="404"/>
    </location>
</feature>
<feature type="compositionally biased region" description="Acidic residues" evidence="5">
    <location>
        <begin position="253"/>
        <end position="263"/>
    </location>
</feature>
<dbReference type="PANTHER" id="PTHR43719:SF11">
    <property type="entry name" value="HISTIDINE KINASE_RESPONSE REGULATOR, PUTATIVE-RELATED"/>
    <property type="match status" value="1"/>
</dbReference>
<dbReference type="CDD" id="cd17546">
    <property type="entry name" value="REC_hyHK_CKI1_RcsC-like"/>
    <property type="match status" value="1"/>
</dbReference>
<dbReference type="OrthoDB" id="303614at2759"/>
<dbReference type="InterPro" id="IPR001789">
    <property type="entry name" value="Sig_transdc_resp-reg_receiver"/>
</dbReference>
<proteinExistence type="predicted"/>
<dbReference type="PRINTS" id="PR00344">
    <property type="entry name" value="BCTRLSENSOR"/>
</dbReference>
<dbReference type="SUPFAM" id="SSF52172">
    <property type="entry name" value="CheY-like"/>
    <property type="match status" value="1"/>
</dbReference>
<evidence type="ECO:0000313" key="8">
    <source>
        <dbReference type="EMBL" id="QDS74125.1"/>
    </source>
</evidence>
<dbReference type="InterPro" id="IPR004358">
    <property type="entry name" value="Sig_transdc_His_kin-like_C"/>
</dbReference>
<keyword evidence="1 4" id="KW-0597">Phosphoprotein</keyword>
<evidence type="ECO:0000259" key="7">
    <source>
        <dbReference type="PROSITE" id="PS50110"/>
    </source>
</evidence>
<keyword evidence="9" id="KW-1185">Reference proteome</keyword>
<dbReference type="Gene3D" id="3.30.565.10">
    <property type="entry name" value="Histidine kinase-like ATPase, C-terminal domain"/>
    <property type="match status" value="1"/>
</dbReference>
<feature type="modified residue" description="4-aspartylphosphate" evidence="4">
    <location>
        <position position="1129"/>
    </location>
</feature>
<dbReference type="Pfam" id="PF00512">
    <property type="entry name" value="HisKA"/>
    <property type="match status" value="1"/>
</dbReference>
<feature type="region of interest" description="Disordered" evidence="5">
    <location>
        <begin position="245"/>
        <end position="324"/>
    </location>
</feature>
<dbReference type="SUPFAM" id="SSF55874">
    <property type="entry name" value="ATPase domain of HSP90 chaperone/DNA topoisomerase II/histidine kinase"/>
    <property type="match status" value="1"/>
</dbReference>
<feature type="domain" description="Histidine kinase" evidence="6">
    <location>
        <begin position="577"/>
        <end position="863"/>
    </location>
</feature>
<dbReference type="GO" id="GO:0000155">
    <property type="term" value="F:phosphorelay sensor kinase activity"/>
    <property type="evidence" value="ECO:0007669"/>
    <property type="project" value="InterPro"/>
</dbReference>
<dbReference type="SUPFAM" id="SSF55781">
    <property type="entry name" value="GAF domain-like"/>
    <property type="match status" value="1"/>
</dbReference>
<feature type="region of interest" description="Disordered" evidence="5">
    <location>
        <begin position="465"/>
        <end position="491"/>
    </location>
</feature>
<dbReference type="Gene3D" id="3.30.450.40">
    <property type="match status" value="1"/>
</dbReference>
<feature type="region of interest" description="Disordered" evidence="5">
    <location>
        <begin position="1"/>
        <end position="23"/>
    </location>
</feature>
<dbReference type="STRING" id="50376.A0A517LEQ6"/>
<evidence type="ECO:0000256" key="2">
    <source>
        <dbReference type="ARBA" id="ARBA00022679"/>
    </source>
</evidence>
<dbReference type="Gene3D" id="1.10.287.130">
    <property type="match status" value="1"/>
</dbReference>
<name>A0A517LEQ6_9PEZI</name>
<feature type="region of interest" description="Disordered" evidence="5">
    <location>
        <begin position="1043"/>
        <end position="1073"/>
    </location>
</feature>
<evidence type="ECO:0000256" key="1">
    <source>
        <dbReference type="ARBA" id="ARBA00022553"/>
    </source>
</evidence>
<feature type="compositionally biased region" description="Polar residues" evidence="5">
    <location>
        <begin position="364"/>
        <end position="374"/>
    </location>
</feature>
<dbReference type="InterPro" id="IPR003661">
    <property type="entry name" value="HisK_dim/P_dom"/>
</dbReference>
<dbReference type="InterPro" id="IPR003594">
    <property type="entry name" value="HATPase_dom"/>
</dbReference>
<dbReference type="InterPro" id="IPR036890">
    <property type="entry name" value="HATPase_C_sf"/>
</dbReference>
<evidence type="ECO:0000313" key="9">
    <source>
        <dbReference type="Proteomes" id="UP000316270"/>
    </source>
</evidence>
<dbReference type="CDD" id="cd00082">
    <property type="entry name" value="HisKA"/>
    <property type="match status" value="1"/>
</dbReference>
<feature type="domain" description="Response regulatory" evidence="7">
    <location>
        <begin position="1077"/>
        <end position="1199"/>
    </location>
</feature>
<protein>
    <recommendedName>
        <fullName evidence="10">Histidine kinase</fullName>
    </recommendedName>
</protein>
<evidence type="ECO:0008006" key="10">
    <source>
        <dbReference type="Google" id="ProtNLM"/>
    </source>
</evidence>
<keyword evidence="2" id="KW-0808">Transferase</keyword>
<keyword evidence="3" id="KW-0418">Kinase</keyword>
<feature type="compositionally biased region" description="Polar residues" evidence="5">
    <location>
        <begin position="1063"/>
        <end position="1073"/>
    </location>
</feature>
<dbReference type="Pfam" id="PF00072">
    <property type="entry name" value="Response_reg"/>
    <property type="match status" value="1"/>
</dbReference>
<dbReference type="InterPro" id="IPR029016">
    <property type="entry name" value="GAF-like_dom_sf"/>
</dbReference>
<dbReference type="Proteomes" id="UP000316270">
    <property type="component" value="Chromosome 10"/>
</dbReference>
<dbReference type="FunFam" id="3.30.450.40:FF:000083">
    <property type="entry name" value="Sensor histidine kinase/response regulator, putative (AFU_orthologue AFUA_4G00660)"/>
    <property type="match status" value="1"/>
</dbReference>
<dbReference type="SMART" id="SM00387">
    <property type="entry name" value="HATPase_c"/>
    <property type="match status" value="1"/>
</dbReference>
<dbReference type="PANTHER" id="PTHR43719">
    <property type="entry name" value="TWO-COMPONENT HISTIDINE KINASE"/>
    <property type="match status" value="1"/>
</dbReference>